<dbReference type="EMBL" id="SKCS01000099">
    <property type="protein sequence ID" value="TNN17013.1"/>
    <property type="molecule type" value="Genomic_DNA"/>
</dbReference>
<dbReference type="STRING" id="6182.A0A4Z2DKF4"/>
<dbReference type="InterPro" id="IPR001214">
    <property type="entry name" value="SET_dom"/>
</dbReference>
<keyword evidence="1" id="KW-0812">Transmembrane</keyword>
<dbReference type="InterPro" id="IPR046341">
    <property type="entry name" value="SET_dom_sf"/>
</dbReference>
<evidence type="ECO:0000313" key="3">
    <source>
        <dbReference type="EMBL" id="TNN17014.1"/>
    </source>
</evidence>
<dbReference type="GO" id="GO:0016279">
    <property type="term" value="F:protein-lysine N-methyltransferase activity"/>
    <property type="evidence" value="ECO:0007669"/>
    <property type="project" value="TreeGrafter"/>
</dbReference>
<feature type="domain" description="SET" evidence="2">
    <location>
        <begin position="23"/>
        <end position="320"/>
    </location>
</feature>
<proteinExistence type="predicted"/>
<dbReference type="Proteomes" id="UP000311919">
    <property type="component" value="Unassembled WGS sequence"/>
</dbReference>
<reference evidence="3 4" key="1">
    <citation type="submission" date="2019-03" db="EMBL/GenBank/DDBJ databases">
        <title>An improved genome assembly of the fluke Schistosoma japonicum.</title>
        <authorList>
            <person name="Hu W."/>
            <person name="Luo F."/>
            <person name="Yin M."/>
            <person name="Mo X."/>
            <person name="Sun C."/>
            <person name="Wu Q."/>
            <person name="Zhu B."/>
            <person name="Xiang M."/>
            <person name="Wang J."/>
            <person name="Wang Y."/>
            <person name="Zhang T."/>
            <person name="Xu B."/>
            <person name="Zheng H."/>
            <person name="Feng Z."/>
        </authorList>
    </citation>
    <scope>NUCLEOTIDE SEQUENCE [LARGE SCALE GENOMIC DNA]</scope>
    <source>
        <strain evidence="3">HuSjv2</strain>
        <tissue evidence="3">Worms</tissue>
    </source>
</reference>
<dbReference type="PANTHER" id="PTHR13271:SF151">
    <property type="entry name" value="SET DOMAIN-CONTAINING PROTEIN 4"/>
    <property type="match status" value="1"/>
</dbReference>
<protein>
    <submittedName>
        <fullName evidence="3">SET domain-containing protein isoform 2</fullName>
    </submittedName>
</protein>
<evidence type="ECO:0000313" key="4">
    <source>
        <dbReference type="Proteomes" id="UP000311919"/>
    </source>
</evidence>
<sequence length="436" mass="51346">MCMDYYKSNKDSLKEFNDWLTQSPFGYSTINPGKRLLTISTNLQYGQRGLVACCEIKSNQCCYSIPLNDFRLILTPERCTFLLNKCHQCFNHFKQIKMTLNSFDILTVFIYHCKISTNCSLKHIWTPYLSILPDIYLDPLSCILMHNENLFKVVFNDHINYFQSYDVNIKLKHLLLRLLTSWHHVKSLFIDNDHHIDSLHYNGYDIPPNDYLWAWFTVNSRCVSCPFKESLTRVQELFQNLSNSYLNIEQFTVNHDIIYHITDNTLLNDEYTVALIPFFDFFNHKQNISTNLSMSADRKSLELYLDYSVSANEQVFINYGAHDNLTLYTEYGFSLPYNENTNEVIYLSYYFLIDLFSNFNNPLTLTNSNITNNQYTTYYENHSLQDYFHQILIKLNLSHSQCSMLNNDIIWSSVYLSIGNDDIIIIIIIIIVHLIT</sequence>
<comment type="caution">
    <text evidence="3">The sequence shown here is derived from an EMBL/GenBank/DDBJ whole genome shotgun (WGS) entry which is preliminary data.</text>
</comment>
<dbReference type="EMBL" id="SKCS01000099">
    <property type="protein sequence ID" value="TNN17012.1"/>
    <property type="molecule type" value="Genomic_DNA"/>
</dbReference>
<dbReference type="PROSITE" id="PS50280">
    <property type="entry name" value="SET"/>
    <property type="match status" value="1"/>
</dbReference>
<dbReference type="InterPro" id="IPR050600">
    <property type="entry name" value="SETD3_SETD6_MTase"/>
</dbReference>
<dbReference type="OrthoDB" id="341421at2759"/>
<name>A0A4Z2DKF4_SCHJA</name>
<accession>A0A4Z2DKF4</accession>
<evidence type="ECO:0000256" key="1">
    <source>
        <dbReference type="SAM" id="Phobius"/>
    </source>
</evidence>
<dbReference type="SUPFAM" id="SSF82199">
    <property type="entry name" value="SET domain"/>
    <property type="match status" value="1"/>
</dbReference>
<gene>
    <name evidence="3" type="ORF">EWB00_011381</name>
</gene>
<evidence type="ECO:0000259" key="2">
    <source>
        <dbReference type="PROSITE" id="PS50280"/>
    </source>
</evidence>
<keyword evidence="4" id="KW-1185">Reference proteome</keyword>
<dbReference type="EMBL" id="SKCS01000099">
    <property type="protein sequence ID" value="TNN17014.1"/>
    <property type="molecule type" value="Genomic_DNA"/>
</dbReference>
<feature type="transmembrane region" description="Helical" evidence="1">
    <location>
        <begin position="409"/>
        <end position="435"/>
    </location>
</feature>
<dbReference type="PANTHER" id="PTHR13271">
    <property type="entry name" value="UNCHARACTERIZED PUTATIVE METHYLTRANSFERASE"/>
    <property type="match status" value="1"/>
</dbReference>
<keyword evidence="1" id="KW-0472">Membrane</keyword>
<organism evidence="3 4">
    <name type="scientific">Schistosoma japonicum</name>
    <name type="common">Blood fluke</name>
    <dbReference type="NCBI Taxonomy" id="6182"/>
    <lineage>
        <taxon>Eukaryota</taxon>
        <taxon>Metazoa</taxon>
        <taxon>Spiralia</taxon>
        <taxon>Lophotrochozoa</taxon>
        <taxon>Platyhelminthes</taxon>
        <taxon>Trematoda</taxon>
        <taxon>Digenea</taxon>
        <taxon>Strigeidida</taxon>
        <taxon>Schistosomatoidea</taxon>
        <taxon>Schistosomatidae</taxon>
        <taxon>Schistosoma</taxon>
    </lineage>
</organism>
<dbReference type="Gene3D" id="3.90.1410.10">
    <property type="entry name" value="set domain protein methyltransferase, domain 1"/>
    <property type="match status" value="1"/>
</dbReference>
<keyword evidence="1" id="KW-1133">Transmembrane helix</keyword>
<dbReference type="AlphaFoldDB" id="A0A4Z2DKF4"/>